<dbReference type="GO" id="GO:0016020">
    <property type="term" value="C:membrane"/>
    <property type="evidence" value="ECO:0007669"/>
    <property type="project" value="InterPro"/>
</dbReference>
<evidence type="ECO:0000313" key="8">
    <source>
        <dbReference type="EMBL" id="KKK83423.1"/>
    </source>
</evidence>
<keyword evidence="3 7" id="KW-0812">Transmembrane</keyword>
<dbReference type="GO" id="GO:0006508">
    <property type="term" value="P:proteolysis"/>
    <property type="evidence" value="ECO:0007669"/>
    <property type="project" value="UniProtKB-KW"/>
</dbReference>
<evidence type="ECO:0008006" key="9">
    <source>
        <dbReference type="Google" id="ProtNLM"/>
    </source>
</evidence>
<keyword evidence="1" id="KW-1003">Cell membrane</keyword>
<dbReference type="PRINTS" id="PR00781">
    <property type="entry name" value="LIPOSIGPTASE"/>
</dbReference>
<dbReference type="Pfam" id="PF01252">
    <property type="entry name" value="Peptidase_A8"/>
    <property type="match status" value="1"/>
</dbReference>
<feature type="transmembrane region" description="Helical" evidence="7">
    <location>
        <begin position="121"/>
        <end position="145"/>
    </location>
</feature>
<keyword evidence="4" id="KW-0378">Hydrolase</keyword>
<evidence type="ECO:0000256" key="7">
    <source>
        <dbReference type="SAM" id="Phobius"/>
    </source>
</evidence>
<dbReference type="PROSITE" id="PS00855">
    <property type="entry name" value="SPASE_II"/>
    <property type="match status" value="1"/>
</dbReference>
<dbReference type="GO" id="GO:0004190">
    <property type="term" value="F:aspartic-type endopeptidase activity"/>
    <property type="evidence" value="ECO:0007669"/>
    <property type="project" value="InterPro"/>
</dbReference>
<protein>
    <recommendedName>
        <fullName evidence="9">Signal peptidase II</fullName>
    </recommendedName>
</protein>
<organism evidence="8">
    <name type="scientific">marine sediment metagenome</name>
    <dbReference type="NCBI Taxonomy" id="412755"/>
    <lineage>
        <taxon>unclassified sequences</taxon>
        <taxon>metagenomes</taxon>
        <taxon>ecological metagenomes</taxon>
    </lineage>
</organism>
<comment type="caution">
    <text evidence="8">The sequence shown here is derived from an EMBL/GenBank/DDBJ whole genome shotgun (WGS) entry which is preliminary data.</text>
</comment>
<proteinExistence type="inferred from homology"/>
<evidence type="ECO:0000256" key="3">
    <source>
        <dbReference type="ARBA" id="ARBA00022692"/>
    </source>
</evidence>
<keyword evidence="5 7" id="KW-1133">Transmembrane helix</keyword>
<reference evidence="8" key="1">
    <citation type="journal article" date="2015" name="Nature">
        <title>Complex archaea that bridge the gap between prokaryotes and eukaryotes.</title>
        <authorList>
            <person name="Spang A."/>
            <person name="Saw J.H."/>
            <person name="Jorgensen S.L."/>
            <person name="Zaremba-Niedzwiedzka K."/>
            <person name="Martijn J."/>
            <person name="Lind A.E."/>
            <person name="van Eijk R."/>
            <person name="Schleper C."/>
            <person name="Guy L."/>
            <person name="Ettema T.J."/>
        </authorList>
    </citation>
    <scope>NUCLEOTIDE SEQUENCE</scope>
</reference>
<name>A0A0F8YPT7_9ZZZZ</name>
<accession>A0A0F8YPT7</accession>
<evidence type="ECO:0000256" key="6">
    <source>
        <dbReference type="ARBA" id="ARBA00023136"/>
    </source>
</evidence>
<feature type="transmembrane region" description="Helical" evidence="7">
    <location>
        <begin position="58"/>
        <end position="80"/>
    </location>
</feature>
<evidence type="ECO:0000256" key="2">
    <source>
        <dbReference type="ARBA" id="ARBA00022670"/>
    </source>
</evidence>
<dbReference type="AlphaFoldDB" id="A0A0F8YPT7"/>
<dbReference type="PANTHER" id="PTHR33695:SF1">
    <property type="entry name" value="LIPOPROTEIN SIGNAL PEPTIDASE"/>
    <property type="match status" value="1"/>
</dbReference>
<dbReference type="PANTHER" id="PTHR33695">
    <property type="entry name" value="LIPOPROTEIN SIGNAL PEPTIDASE"/>
    <property type="match status" value="1"/>
</dbReference>
<gene>
    <name evidence="8" type="ORF">LCGC14_2793530</name>
</gene>
<dbReference type="EMBL" id="LAZR01052228">
    <property type="protein sequence ID" value="KKK83423.1"/>
    <property type="molecule type" value="Genomic_DNA"/>
</dbReference>
<keyword evidence="2" id="KW-0645">Protease</keyword>
<evidence type="ECO:0000256" key="5">
    <source>
        <dbReference type="ARBA" id="ARBA00022989"/>
    </source>
</evidence>
<evidence type="ECO:0000256" key="4">
    <source>
        <dbReference type="ARBA" id="ARBA00022801"/>
    </source>
</evidence>
<dbReference type="NCBIfam" id="TIGR00077">
    <property type="entry name" value="lspA"/>
    <property type="match status" value="1"/>
</dbReference>
<evidence type="ECO:0000256" key="1">
    <source>
        <dbReference type="ARBA" id="ARBA00022475"/>
    </source>
</evidence>
<keyword evidence="6 7" id="KW-0472">Membrane</keyword>
<dbReference type="InterPro" id="IPR001872">
    <property type="entry name" value="Peptidase_A8"/>
</dbReference>
<dbReference type="HAMAP" id="MF_00161">
    <property type="entry name" value="LspA"/>
    <property type="match status" value="1"/>
</dbReference>
<sequence length="149" mass="16114">MKKATLAAVTVTGVTALDLVTKQVADSSISPYEPVEVLPFFNLVNVQNRGAAFGMFEAFGNAFFIIIAFAAIAFIIYLLLKTRESPFALSLIMAGAIGNLVDRITLGYVRDFLDFHAGANHWPAFNVADSALSVGLGIIIILSFFHKDK</sequence>
<feature type="transmembrane region" description="Helical" evidence="7">
    <location>
        <begin position="87"/>
        <end position="109"/>
    </location>
</feature>